<accession>Q6LUN0</accession>
<dbReference type="InterPro" id="IPR045343">
    <property type="entry name" value="VpsR"/>
</dbReference>
<evidence type="ECO:0000259" key="5">
    <source>
        <dbReference type="PROSITE" id="PS50045"/>
    </source>
</evidence>
<evidence type="ECO:0000256" key="3">
    <source>
        <dbReference type="ARBA" id="ARBA00023015"/>
    </source>
</evidence>
<keyword evidence="7" id="KW-1185">Reference proteome</keyword>
<sequence>MAYIINRYNCMLLSLVLTILAVISHGYCLLSKGLMMKRGVNMGVMPGALVVFGGNSQSWLPSLEQAGWVCHRCYDLRAAESLLLDIGPCIGVVDLSKDDFSINGIATLVNRNKQVRWLAVVREEQLTSDAICQFIASFCIDYFTSPTPAAQLQETIGHQLGMLQLERKVWPDLGRFGQQGLQGTTEVMKRLRHQVQRIAANDVSVFIEGEMGTGKELVARAVHQASTRANNAFVRVSCETVTADWFSDSNDEQHCDMNFSPCCFALADKGILYLDEISALSDQRQQELLQFIQDDTFTTAAGEKVTSDIRVIVSTSYPVEQLVAEGKLRQDLLYRLNVVTLVVPALRERGCDISLLAEFLLLKFARQYNSVAKHFSDEAQKMLITYPWPGNVRELISQVKRAVLLAEDKSIEADHLDIPRLNDDKQSLKTIREESERGALLTVLENNKGQISAAARELGVSRATMYRLLNKHDLVPAPRNFRDNP</sequence>
<dbReference type="HOGENOM" id="CLU_000445_0_6_6"/>
<gene>
    <name evidence="6" type="primary">CPSR</name>
    <name evidence="6" type="ordered locus">PBPRA0572</name>
</gene>
<name>Q6LUN0_PHOPR</name>
<dbReference type="GO" id="GO:0005524">
    <property type="term" value="F:ATP binding"/>
    <property type="evidence" value="ECO:0007669"/>
    <property type="project" value="UniProtKB-KW"/>
</dbReference>
<feature type="domain" description="Sigma-54 factor interaction" evidence="5">
    <location>
        <begin position="181"/>
        <end position="404"/>
    </location>
</feature>
<dbReference type="PANTHER" id="PTHR32071:SF120">
    <property type="entry name" value="TRANSCRIPTIONAL REGULATOR-RELATED"/>
    <property type="match status" value="1"/>
</dbReference>
<dbReference type="EMBL" id="CR378664">
    <property type="protein sequence ID" value="CAG18995.1"/>
    <property type="molecule type" value="Genomic_DNA"/>
</dbReference>
<dbReference type="SUPFAM" id="SSF52540">
    <property type="entry name" value="P-loop containing nucleoside triphosphate hydrolases"/>
    <property type="match status" value="1"/>
</dbReference>
<evidence type="ECO:0000256" key="4">
    <source>
        <dbReference type="ARBA" id="ARBA00023163"/>
    </source>
</evidence>
<dbReference type="SMART" id="SM00382">
    <property type="entry name" value="AAA"/>
    <property type="match status" value="1"/>
</dbReference>
<evidence type="ECO:0000313" key="7">
    <source>
        <dbReference type="Proteomes" id="UP000000593"/>
    </source>
</evidence>
<keyword evidence="3" id="KW-0805">Transcription regulation</keyword>
<dbReference type="InterPro" id="IPR002078">
    <property type="entry name" value="Sigma_54_int"/>
</dbReference>
<keyword evidence="4" id="KW-0804">Transcription</keyword>
<dbReference type="Pfam" id="PF20161">
    <property type="entry name" value="VpsR"/>
    <property type="match status" value="1"/>
</dbReference>
<dbReference type="Pfam" id="PF02954">
    <property type="entry name" value="HTH_8"/>
    <property type="match status" value="1"/>
</dbReference>
<dbReference type="Pfam" id="PF25601">
    <property type="entry name" value="AAA_lid_14"/>
    <property type="match status" value="1"/>
</dbReference>
<evidence type="ECO:0000313" key="6">
    <source>
        <dbReference type="EMBL" id="CAG18995.1"/>
    </source>
</evidence>
<dbReference type="STRING" id="298386.PBPRA0572"/>
<proteinExistence type="predicted"/>
<dbReference type="CDD" id="cd00009">
    <property type="entry name" value="AAA"/>
    <property type="match status" value="1"/>
</dbReference>
<keyword evidence="2" id="KW-0067">ATP-binding</keyword>
<dbReference type="PRINTS" id="PR01590">
    <property type="entry name" value="HTHFIS"/>
</dbReference>
<dbReference type="GO" id="GO:0006355">
    <property type="term" value="P:regulation of DNA-templated transcription"/>
    <property type="evidence" value="ECO:0007669"/>
    <property type="project" value="InterPro"/>
</dbReference>
<dbReference type="GO" id="GO:0043565">
    <property type="term" value="F:sequence-specific DNA binding"/>
    <property type="evidence" value="ECO:0007669"/>
    <property type="project" value="InterPro"/>
</dbReference>
<dbReference type="Gene3D" id="1.10.10.60">
    <property type="entry name" value="Homeodomain-like"/>
    <property type="match status" value="1"/>
</dbReference>
<dbReference type="PROSITE" id="PS50045">
    <property type="entry name" value="SIGMA54_INTERACT_4"/>
    <property type="match status" value="1"/>
</dbReference>
<reference evidence="7" key="1">
    <citation type="journal article" date="2005" name="Science">
        <title>Life at depth: Photobacterium profundum genome sequence and expression analysis.</title>
        <authorList>
            <person name="Vezzi A."/>
            <person name="Campanaro S."/>
            <person name="D'Angelo M."/>
            <person name="Simonato F."/>
            <person name="Vitulo N."/>
            <person name="Lauro F.M."/>
            <person name="Cestaro A."/>
            <person name="Malacrida G."/>
            <person name="Simionati B."/>
            <person name="Cannata N."/>
            <person name="Romualdi C."/>
            <person name="Bartlett D.H."/>
            <person name="Valle G."/>
        </authorList>
    </citation>
    <scope>NUCLEOTIDE SEQUENCE [LARGE SCALE GENOMIC DNA]</scope>
    <source>
        <strain evidence="7">ATCC BAA-1253 / SS9</strain>
    </source>
</reference>
<dbReference type="Gene3D" id="1.10.8.60">
    <property type="match status" value="1"/>
</dbReference>
<dbReference type="eggNOG" id="COG2204">
    <property type="taxonomic scope" value="Bacteria"/>
</dbReference>
<dbReference type="KEGG" id="ppr:PBPRA0572"/>
<organism evidence="6 7">
    <name type="scientific">Photobacterium profundum (strain SS9)</name>
    <dbReference type="NCBI Taxonomy" id="298386"/>
    <lineage>
        <taxon>Bacteria</taxon>
        <taxon>Pseudomonadati</taxon>
        <taxon>Pseudomonadota</taxon>
        <taxon>Gammaproteobacteria</taxon>
        <taxon>Vibrionales</taxon>
        <taxon>Vibrionaceae</taxon>
        <taxon>Photobacterium</taxon>
    </lineage>
</organism>
<evidence type="ECO:0000256" key="1">
    <source>
        <dbReference type="ARBA" id="ARBA00022741"/>
    </source>
</evidence>
<dbReference type="InterPro" id="IPR058031">
    <property type="entry name" value="AAA_lid_NorR"/>
</dbReference>
<keyword evidence="1" id="KW-0547">Nucleotide-binding</keyword>
<dbReference type="Gene3D" id="3.40.50.300">
    <property type="entry name" value="P-loop containing nucleotide triphosphate hydrolases"/>
    <property type="match status" value="1"/>
</dbReference>
<dbReference type="InterPro" id="IPR027417">
    <property type="entry name" value="P-loop_NTPase"/>
</dbReference>
<protein>
    <submittedName>
        <fullName evidence="6">Sigma-54 dependent transcriptional regulator</fullName>
    </submittedName>
</protein>
<dbReference type="InterPro" id="IPR002197">
    <property type="entry name" value="HTH_Fis"/>
</dbReference>
<dbReference type="SUPFAM" id="SSF46689">
    <property type="entry name" value="Homeodomain-like"/>
    <property type="match status" value="1"/>
</dbReference>
<dbReference type="Pfam" id="PF00158">
    <property type="entry name" value="Sigma54_activat"/>
    <property type="match status" value="1"/>
</dbReference>
<dbReference type="InterPro" id="IPR003593">
    <property type="entry name" value="AAA+_ATPase"/>
</dbReference>
<dbReference type="AlphaFoldDB" id="Q6LUN0"/>
<dbReference type="PANTHER" id="PTHR32071">
    <property type="entry name" value="TRANSCRIPTIONAL REGULATORY PROTEIN"/>
    <property type="match status" value="1"/>
</dbReference>
<dbReference type="Proteomes" id="UP000000593">
    <property type="component" value="Chromosome 1"/>
</dbReference>
<evidence type="ECO:0000256" key="2">
    <source>
        <dbReference type="ARBA" id="ARBA00022840"/>
    </source>
</evidence>
<dbReference type="InterPro" id="IPR009057">
    <property type="entry name" value="Homeodomain-like_sf"/>
</dbReference>